<evidence type="ECO:0000313" key="1">
    <source>
        <dbReference type="EMBL" id="RXH76865.1"/>
    </source>
</evidence>
<accession>A0A498I456</accession>
<dbReference type="AlphaFoldDB" id="A0A498I456"/>
<dbReference type="EMBL" id="RDQH01000340">
    <property type="protein sequence ID" value="RXH76865.1"/>
    <property type="molecule type" value="Genomic_DNA"/>
</dbReference>
<dbReference type="Gene3D" id="3.30.420.10">
    <property type="entry name" value="Ribonuclease H-like superfamily/Ribonuclease H"/>
    <property type="match status" value="1"/>
</dbReference>
<dbReference type="Proteomes" id="UP000290289">
    <property type="component" value="Chromosome 14"/>
</dbReference>
<gene>
    <name evidence="1" type="ORF">DVH24_019753</name>
</gene>
<evidence type="ECO:0000313" key="2">
    <source>
        <dbReference type="Proteomes" id="UP000290289"/>
    </source>
</evidence>
<dbReference type="InterPro" id="IPR036397">
    <property type="entry name" value="RNaseH_sf"/>
</dbReference>
<organism evidence="1 2">
    <name type="scientific">Malus domestica</name>
    <name type="common">Apple</name>
    <name type="synonym">Pyrus malus</name>
    <dbReference type="NCBI Taxonomy" id="3750"/>
    <lineage>
        <taxon>Eukaryota</taxon>
        <taxon>Viridiplantae</taxon>
        <taxon>Streptophyta</taxon>
        <taxon>Embryophyta</taxon>
        <taxon>Tracheophyta</taxon>
        <taxon>Spermatophyta</taxon>
        <taxon>Magnoliopsida</taxon>
        <taxon>eudicotyledons</taxon>
        <taxon>Gunneridae</taxon>
        <taxon>Pentapetalae</taxon>
        <taxon>rosids</taxon>
        <taxon>fabids</taxon>
        <taxon>Rosales</taxon>
        <taxon>Rosaceae</taxon>
        <taxon>Amygdaloideae</taxon>
        <taxon>Maleae</taxon>
        <taxon>Malus</taxon>
    </lineage>
</organism>
<reference evidence="1 2" key="1">
    <citation type="submission" date="2018-10" db="EMBL/GenBank/DDBJ databases">
        <title>A high-quality apple genome assembly.</title>
        <authorList>
            <person name="Hu J."/>
        </authorList>
    </citation>
    <scope>NUCLEOTIDE SEQUENCE [LARGE SCALE GENOMIC DNA]</scope>
    <source>
        <strain evidence="2">cv. HFTH1</strain>
        <tissue evidence="1">Young leaf</tissue>
    </source>
</reference>
<protein>
    <recommendedName>
        <fullName evidence="3">Exonuclease domain-containing protein</fullName>
    </recommendedName>
</protein>
<dbReference type="SUPFAM" id="SSF53098">
    <property type="entry name" value="Ribonuclease H-like"/>
    <property type="match status" value="1"/>
</dbReference>
<proteinExistence type="predicted"/>
<keyword evidence="2" id="KW-1185">Reference proteome</keyword>
<evidence type="ECO:0008006" key="3">
    <source>
        <dbReference type="Google" id="ProtNLM"/>
    </source>
</evidence>
<dbReference type="STRING" id="3750.A0A498I456"/>
<dbReference type="GO" id="GO:0003676">
    <property type="term" value="F:nucleic acid binding"/>
    <property type="evidence" value="ECO:0007669"/>
    <property type="project" value="InterPro"/>
</dbReference>
<dbReference type="InterPro" id="IPR012337">
    <property type="entry name" value="RNaseH-like_sf"/>
</dbReference>
<name>A0A498I456_MALDO</name>
<comment type="caution">
    <text evidence="1">The sequence shown here is derived from an EMBL/GenBank/DDBJ whole genome shotgun (WGS) entry which is preliminary data.</text>
</comment>
<sequence>MRISSSTLMCSQKLLSIITVSLRCVECLYSRYEVTGLIEEHLRNAMPYENVQEKILQILYSGKTKVLVGHNLDWGHCKLPSADENKFGQSLAQVPHTNISRAMMRLYKRFSALDHEREGIGHQLLLESFEALKTTKLEEMVVNDLYEISTPKYRCWRLDLVQT</sequence>